<feature type="compositionally biased region" description="Basic and acidic residues" evidence="7">
    <location>
        <begin position="18"/>
        <end position="29"/>
    </location>
</feature>
<protein>
    <recommendedName>
        <fullName evidence="6">Pseudouridine synthase</fullName>
        <ecNumber evidence="6">5.4.99.-</ecNumber>
    </recommendedName>
</protein>
<comment type="similarity">
    <text evidence="2 6">Belongs to the pseudouridine synthase RsuA family.</text>
</comment>
<evidence type="ECO:0000256" key="2">
    <source>
        <dbReference type="ARBA" id="ARBA00008348"/>
    </source>
</evidence>
<dbReference type="PROSITE" id="PS50889">
    <property type="entry name" value="S4"/>
    <property type="match status" value="1"/>
</dbReference>
<dbReference type="InterPro" id="IPR006145">
    <property type="entry name" value="PsdUridine_synth_RsuA/RluA"/>
</dbReference>
<dbReference type="Proteomes" id="UP000198373">
    <property type="component" value="Unassembled WGS sequence"/>
</dbReference>
<dbReference type="InterPro" id="IPR000748">
    <property type="entry name" value="PsdUridine_synth_RsuA/RluB/E/F"/>
</dbReference>
<dbReference type="PANTHER" id="PTHR47683">
    <property type="entry name" value="PSEUDOURIDINE SYNTHASE FAMILY PROTEIN-RELATED"/>
    <property type="match status" value="1"/>
</dbReference>
<dbReference type="GO" id="GO:0005829">
    <property type="term" value="C:cytosol"/>
    <property type="evidence" value="ECO:0007669"/>
    <property type="project" value="UniProtKB-ARBA"/>
</dbReference>
<dbReference type="Gene3D" id="3.30.2350.10">
    <property type="entry name" value="Pseudouridine synthase"/>
    <property type="match status" value="1"/>
</dbReference>
<dbReference type="InterPro" id="IPR050343">
    <property type="entry name" value="RsuA_PseudoU_synthase"/>
</dbReference>
<evidence type="ECO:0000259" key="8">
    <source>
        <dbReference type="SMART" id="SM00363"/>
    </source>
</evidence>
<evidence type="ECO:0000256" key="3">
    <source>
        <dbReference type="ARBA" id="ARBA00022884"/>
    </source>
</evidence>
<evidence type="ECO:0000256" key="6">
    <source>
        <dbReference type="RuleBase" id="RU003887"/>
    </source>
</evidence>
<dbReference type="PROSITE" id="PS01149">
    <property type="entry name" value="PSI_RSU"/>
    <property type="match status" value="1"/>
</dbReference>
<dbReference type="InterPro" id="IPR036986">
    <property type="entry name" value="S4_RNA-bd_sf"/>
</dbReference>
<evidence type="ECO:0000256" key="4">
    <source>
        <dbReference type="ARBA" id="ARBA00023235"/>
    </source>
</evidence>
<dbReference type="InterPro" id="IPR020103">
    <property type="entry name" value="PsdUridine_synth_cat_dom_sf"/>
</dbReference>
<dbReference type="EMBL" id="FZOO01000015">
    <property type="protein sequence ID" value="SNT05587.1"/>
    <property type="molecule type" value="Genomic_DNA"/>
</dbReference>
<dbReference type="OrthoDB" id="9807213at2"/>
<dbReference type="Gene3D" id="3.10.290.10">
    <property type="entry name" value="RNA-binding S4 domain"/>
    <property type="match status" value="1"/>
</dbReference>
<dbReference type="GO" id="GO:0120159">
    <property type="term" value="F:rRNA pseudouridine synthase activity"/>
    <property type="evidence" value="ECO:0007669"/>
    <property type="project" value="UniProtKB-ARBA"/>
</dbReference>
<dbReference type="FunFam" id="3.10.290.10:FF:000003">
    <property type="entry name" value="Pseudouridine synthase"/>
    <property type="match status" value="1"/>
</dbReference>
<feature type="region of interest" description="Disordered" evidence="7">
    <location>
        <begin position="1"/>
        <end position="29"/>
    </location>
</feature>
<dbReference type="FunFam" id="3.30.70.1560:FF:000001">
    <property type="entry name" value="Pseudouridine synthase"/>
    <property type="match status" value="1"/>
</dbReference>
<dbReference type="RefSeq" id="WP_089307487.1">
    <property type="nucleotide sequence ID" value="NZ_FZOO01000015.1"/>
</dbReference>
<proteinExistence type="inferred from homology"/>
<dbReference type="NCBIfam" id="TIGR00093">
    <property type="entry name" value="pseudouridine synthase"/>
    <property type="match status" value="1"/>
</dbReference>
<dbReference type="InterPro" id="IPR018496">
    <property type="entry name" value="PsdUridine_synth_RsuA/RluB_CS"/>
</dbReference>
<dbReference type="SMART" id="SM00363">
    <property type="entry name" value="S4"/>
    <property type="match status" value="1"/>
</dbReference>
<evidence type="ECO:0000256" key="7">
    <source>
        <dbReference type="SAM" id="MobiDB-lite"/>
    </source>
</evidence>
<gene>
    <name evidence="9" type="ORF">SAMN06893096_11531</name>
</gene>
<dbReference type="EC" id="5.4.99.-" evidence="6"/>
<accession>A0A239JIC8</accession>
<feature type="compositionally biased region" description="Acidic residues" evidence="7">
    <location>
        <begin position="1"/>
        <end position="11"/>
    </location>
</feature>
<dbReference type="GO" id="GO:0000455">
    <property type="term" value="P:enzyme-directed rRNA pseudouridine synthesis"/>
    <property type="evidence" value="ECO:0007669"/>
    <property type="project" value="UniProtKB-ARBA"/>
</dbReference>
<dbReference type="AlphaFoldDB" id="A0A239JIC8"/>
<name>A0A239JIC8_9ACTN</name>
<feature type="domain" description="RNA-binding S4" evidence="8">
    <location>
        <begin position="31"/>
        <end position="91"/>
    </location>
</feature>
<sequence length="268" mass="29001">MDSAPYDDADMELAPPHPADRARSEAAEEGERLQKVLARAGVGSRRVVENMVDQGRISVNGAVVTVQGMRVDPLRDRIAVDGSRIELRDDTVTYALNKPAGVITAMSDDRNRPTVGDMVGDLAPGLVHVGRLDQDTEGLLLVTNDGELAHRLAHPSYEVKKTYLAQVSGSVPRDLGRRLRAGVQLDDGPVKVDSFRLVDTHAGQSVVEVVLHEGRKHIVRRLLAAVGLPVSRLTRTAVGPVRLERMRSGSIRRLTRAELGALADTVGL</sequence>
<dbReference type="SUPFAM" id="SSF55120">
    <property type="entry name" value="Pseudouridine synthase"/>
    <property type="match status" value="1"/>
</dbReference>
<dbReference type="PANTHER" id="PTHR47683:SF3">
    <property type="entry name" value="RIBOSOMAL LARGE SUBUNIT PSEUDOURIDINE SYNTHASE B"/>
    <property type="match status" value="1"/>
</dbReference>
<keyword evidence="10" id="KW-1185">Reference proteome</keyword>
<comment type="catalytic activity">
    <reaction evidence="1">
        <text>a uridine in RNA = a pseudouridine in RNA</text>
        <dbReference type="Rhea" id="RHEA:48348"/>
        <dbReference type="Rhea" id="RHEA-COMP:12068"/>
        <dbReference type="Rhea" id="RHEA-COMP:12069"/>
        <dbReference type="ChEBI" id="CHEBI:65314"/>
        <dbReference type="ChEBI" id="CHEBI:65315"/>
    </reaction>
</comment>
<dbReference type="SUPFAM" id="SSF55174">
    <property type="entry name" value="Alpha-L RNA-binding motif"/>
    <property type="match status" value="1"/>
</dbReference>
<evidence type="ECO:0000256" key="5">
    <source>
        <dbReference type="PROSITE-ProRule" id="PRU00182"/>
    </source>
</evidence>
<dbReference type="CDD" id="cd02870">
    <property type="entry name" value="PseudoU_synth_RsuA_like"/>
    <property type="match status" value="1"/>
</dbReference>
<dbReference type="GO" id="GO:0003723">
    <property type="term" value="F:RNA binding"/>
    <property type="evidence" value="ECO:0007669"/>
    <property type="project" value="UniProtKB-KW"/>
</dbReference>
<organism evidence="9 10">
    <name type="scientific">Geodermatophilus pulveris</name>
    <dbReference type="NCBI Taxonomy" id="1564159"/>
    <lineage>
        <taxon>Bacteria</taxon>
        <taxon>Bacillati</taxon>
        <taxon>Actinomycetota</taxon>
        <taxon>Actinomycetes</taxon>
        <taxon>Geodermatophilales</taxon>
        <taxon>Geodermatophilaceae</taxon>
        <taxon>Geodermatophilus</taxon>
    </lineage>
</organism>
<evidence type="ECO:0000313" key="10">
    <source>
        <dbReference type="Proteomes" id="UP000198373"/>
    </source>
</evidence>
<reference evidence="10" key="1">
    <citation type="submission" date="2017-06" db="EMBL/GenBank/DDBJ databases">
        <authorList>
            <person name="Varghese N."/>
            <person name="Submissions S."/>
        </authorList>
    </citation>
    <scope>NUCLEOTIDE SEQUENCE [LARGE SCALE GENOMIC DNA]</scope>
    <source>
        <strain evidence="10">DSM 46839</strain>
    </source>
</reference>
<evidence type="ECO:0000256" key="1">
    <source>
        <dbReference type="ARBA" id="ARBA00000073"/>
    </source>
</evidence>
<keyword evidence="4 6" id="KW-0413">Isomerase</keyword>
<evidence type="ECO:0000313" key="9">
    <source>
        <dbReference type="EMBL" id="SNT05587.1"/>
    </source>
</evidence>
<dbReference type="Pfam" id="PF00849">
    <property type="entry name" value="PseudoU_synth_2"/>
    <property type="match status" value="1"/>
</dbReference>
<dbReference type="InterPro" id="IPR002942">
    <property type="entry name" value="S4_RNA-bd"/>
</dbReference>
<dbReference type="Pfam" id="PF01479">
    <property type="entry name" value="S4"/>
    <property type="match status" value="1"/>
</dbReference>
<dbReference type="CDD" id="cd00165">
    <property type="entry name" value="S4"/>
    <property type="match status" value="1"/>
</dbReference>
<keyword evidence="3 5" id="KW-0694">RNA-binding</keyword>